<feature type="transmembrane region" description="Helical" evidence="4">
    <location>
        <begin position="72"/>
        <end position="90"/>
    </location>
</feature>
<feature type="transmembrane region" description="Helical" evidence="4">
    <location>
        <begin position="264"/>
        <end position="283"/>
    </location>
</feature>
<dbReference type="RefSeq" id="WP_198915307.1">
    <property type="nucleotide sequence ID" value="NZ_JAEKPD010000004.1"/>
</dbReference>
<feature type="transmembrane region" description="Helical" evidence="4">
    <location>
        <begin position="39"/>
        <end position="60"/>
    </location>
</feature>
<feature type="transmembrane region" description="Helical" evidence="4">
    <location>
        <begin position="289"/>
        <end position="312"/>
    </location>
</feature>
<dbReference type="Gene3D" id="1.20.1250.20">
    <property type="entry name" value="MFS general substrate transporter like domains"/>
    <property type="match status" value="2"/>
</dbReference>
<dbReference type="EMBL" id="JAEKPD010000004">
    <property type="protein sequence ID" value="MBJ3762128.1"/>
    <property type="molecule type" value="Genomic_DNA"/>
</dbReference>
<comment type="caution">
    <text evidence="6">The sequence shown here is derived from an EMBL/GenBank/DDBJ whole genome shotgun (WGS) entry which is preliminary data.</text>
</comment>
<name>A0A934I8B1_9RHOB</name>
<dbReference type="Pfam" id="PF07690">
    <property type="entry name" value="MFS_1"/>
    <property type="match status" value="2"/>
</dbReference>
<dbReference type="SUPFAM" id="SSF103473">
    <property type="entry name" value="MFS general substrate transporter"/>
    <property type="match status" value="1"/>
</dbReference>
<dbReference type="InterPro" id="IPR020846">
    <property type="entry name" value="MFS_dom"/>
</dbReference>
<evidence type="ECO:0000256" key="1">
    <source>
        <dbReference type="ARBA" id="ARBA00022692"/>
    </source>
</evidence>
<keyword evidence="1 4" id="KW-0812">Transmembrane</keyword>
<organism evidence="6 7">
    <name type="scientific">Palleronia pontilimi</name>
    <dbReference type="NCBI Taxonomy" id="1964209"/>
    <lineage>
        <taxon>Bacteria</taxon>
        <taxon>Pseudomonadati</taxon>
        <taxon>Pseudomonadota</taxon>
        <taxon>Alphaproteobacteria</taxon>
        <taxon>Rhodobacterales</taxon>
        <taxon>Roseobacteraceae</taxon>
        <taxon>Palleronia</taxon>
    </lineage>
</organism>
<dbReference type="AlphaFoldDB" id="A0A934I8B1"/>
<feature type="transmembrane region" description="Helical" evidence="4">
    <location>
        <begin position="132"/>
        <end position="152"/>
    </location>
</feature>
<dbReference type="InterPro" id="IPR011701">
    <property type="entry name" value="MFS"/>
</dbReference>
<dbReference type="PANTHER" id="PTHR23521:SF3">
    <property type="entry name" value="MFS TRANSPORTER"/>
    <property type="match status" value="1"/>
</dbReference>
<dbReference type="CDD" id="cd17477">
    <property type="entry name" value="MFS_YcaD_like"/>
    <property type="match status" value="1"/>
</dbReference>
<proteinExistence type="predicted"/>
<feature type="transmembrane region" description="Helical" evidence="4">
    <location>
        <begin position="96"/>
        <end position="120"/>
    </location>
</feature>
<evidence type="ECO:0000313" key="7">
    <source>
        <dbReference type="Proteomes" id="UP000642488"/>
    </source>
</evidence>
<feature type="transmembrane region" description="Helical" evidence="4">
    <location>
        <begin position="324"/>
        <end position="343"/>
    </location>
</feature>
<protein>
    <submittedName>
        <fullName evidence="6">MFS transporter</fullName>
    </submittedName>
</protein>
<evidence type="ECO:0000313" key="6">
    <source>
        <dbReference type="EMBL" id="MBJ3762128.1"/>
    </source>
</evidence>
<keyword evidence="2 4" id="KW-1133">Transmembrane helix</keyword>
<feature type="domain" description="Major facilitator superfamily (MFS) profile" evidence="5">
    <location>
        <begin position="198"/>
        <end position="404"/>
    </location>
</feature>
<evidence type="ECO:0000259" key="5">
    <source>
        <dbReference type="PROSITE" id="PS50850"/>
    </source>
</evidence>
<dbReference type="PANTHER" id="PTHR23521">
    <property type="entry name" value="TRANSPORTER MFS SUPERFAMILY"/>
    <property type="match status" value="1"/>
</dbReference>
<evidence type="ECO:0000256" key="4">
    <source>
        <dbReference type="SAM" id="Phobius"/>
    </source>
</evidence>
<feature type="transmembrane region" description="Helical" evidence="4">
    <location>
        <begin position="158"/>
        <end position="179"/>
    </location>
</feature>
<feature type="transmembrane region" description="Helical" evidence="4">
    <location>
        <begin position="349"/>
        <end position="372"/>
    </location>
</feature>
<gene>
    <name evidence="6" type="ORF">ILP92_05145</name>
</gene>
<dbReference type="InterPro" id="IPR036259">
    <property type="entry name" value="MFS_trans_sf"/>
</dbReference>
<dbReference type="PROSITE" id="PS50850">
    <property type="entry name" value="MFS"/>
    <property type="match status" value="1"/>
</dbReference>
<dbReference type="InterPro" id="IPR047200">
    <property type="entry name" value="MFS_YcaD-like"/>
</dbReference>
<evidence type="ECO:0000256" key="3">
    <source>
        <dbReference type="ARBA" id="ARBA00023136"/>
    </source>
</evidence>
<feature type="transmembrane region" description="Helical" evidence="4">
    <location>
        <begin position="200"/>
        <end position="219"/>
    </location>
</feature>
<keyword evidence="7" id="KW-1185">Reference proteome</keyword>
<keyword evidence="3 4" id="KW-0472">Membrane</keyword>
<accession>A0A934I8B1</accession>
<sequence>MRLMISFAALFASVILLQLGSGGIAPLDAISGLGAGFTAAEVGLLGSAHFAGFMLGCWWCPRLMGSIGHSRSFAAFTALGVIGILAHVLVENAYAWAVFRVMSGLCIAGSYTVVEAWLQAKVTNETRGRTTGIYRIVDIVGSLGAQLLIGVLTPGAYVSYALLAIFCCAALLPLTLTRLPQPPVAGAPRLRPRLAWDRSPLGAVGVVVAGLTAAAFRMVGPIYGVEVGLSADLIALFLAAFVLGGALSEYPAGWLADRFDRRHVLIGISAAGIAASAATVALAQGGVAAVMLGAGLFGLATFPIYSISLAHAHDYATDDERVELSAALMFLYACGAVVSPYLVSVLIGAFGPAAMFVFVSLVHIGLIVWGVARMRDRPAATRTAFVATPRTSFTIGRLIRRRRR</sequence>
<dbReference type="GO" id="GO:0022857">
    <property type="term" value="F:transmembrane transporter activity"/>
    <property type="evidence" value="ECO:0007669"/>
    <property type="project" value="InterPro"/>
</dbReference>
<reference evidence="6" key="1">
    <citation type="submission" date="2020-12" db="EMBL/GenBank/DDBJ databases">
        <title>Bacterial taxonomy.</title>
        <authorList>
            <person name="Pan X."/>
        </authorList>
    </citation>
    <scope>NUCLEOTIDE SEQUENCE</scope>
    <source>
        <strain evidence="6">KCTC 52957</strain>
    </source>
</reference>
<dbReference type="Proteomes" id="UP000642488">
    <property type="component" value="Unassembled WGS sequence"/>
</dbReference>
<dbReference type="GO" id="GO:0005886">
    <property type="term" value="C:plasma membrane"/>
    <property type="evidence" value="ECO:0007669"/>
    <property type="project" value="TreeGrafter"/>
</dbReference>
<evidence type="ECO:0000256" key="2">
    <source>
        <dbReference type="ARBA" id="ARBA00022989"/>
    </source>
</evidence>
<feature type="transmembrane region" description="Helical" evidence="4">
    <location>
        <begin position="231"/>
        <end position="252"/>
    </location>
</feature>